<evidence type="ECO:0000259" key="11">
    <source>
        <dbReference type="Pfam" id="PF08245"/>
    </source>
</evidence>
<dbReference type="InterPro" id="IPR013221">
    <property type="entry name" value="Mur_ligase_cen"/>
</dbReference>
<organism evidence="12 13">
    <name type="scientific">Ignavigranum ruoffiae</name>
    <dbReference type="NCBI Taxonomy" id="89093"/>
    <lineage>
        <taxon>Bacteria</taxon>
        <taxon>Bacillati</taxon>
        <taxon>Bacillota</taxon>
        <taxon>Bacilli</taxon>
        <taxon>Lactobacillales</taxon>
        <taxon>Aerococcaceae</taxon>
        <taxon>Ignavigranum</taxon>
    </lineage>
</organism>
<dbReference type="Gene3D" id="3.90.190.20">
    <property type="entry name" value="Mur ligase, C-terminal domain"/>
    <property type="match status" value="1"/>
</dbReference>
<dbReference type="InterPro" id="IPR001645">
    <property type="entry name" value="Folylpolyglutamate_synth"/>
</dbReference>
<comment type="similarity">
    <text evidence="2 10">Belongs to the folylpolyglutamate synthase family.</text>
</comment>
<evidence type="ECO:0000256" key="9">
    <source>
        <dbReference type="ARBA" id="ARBA00047493"/>
    </source>
</evidence>
<dbReference type="NCBIfam" id="TIGR01499">
    <property type="entry name" value="folC"/>
    <property type="match status" value="1"/>
</dbReference>
<keyword evidence="13" id="KW-1185">Reference proteome</keyword>
<proteinExistence type="inferred from homology"/>
<evidence type="ECO:0000256" key="5">
    <source>
        <dbReference type="ARBA" id="ARBA00022723"/>
    </source>
</evidence>
<reference evidence="12 13" key="1">
    <citation type="submission" date="2016-10" db="EMBL/GenBank/DDBJ databases">
        <authorList>
            <person name="de Groot N.N."/>
        </authorList>
    </citation>
    <scope>NUCLEOTIDE SEQUENCE [LARGE SCALE GENOMIC DNA]</scope>
    <source>
        <strain evidence="12 13">DSM 15695</strain>
    </source>
</reference>
<dbReference type="Pfam" id="PF08245">
    <property type="entry name" value="Mur_ligase_M"/>
    <property type="match status" value="1"/>
</dbReference>
<dbReference type="SUPFAM" id="SSF53623">
    <property type="entry name" value="MurD-like peptide ligases, catalytic domain"/>
    <property type="match status" value="1"/>
</dbReference>
<keyword evidence="6 10" id="KW-0547">Nucleotide-binding</keyword>
<dbReference type="Gene3D" id="3.40.1190.10">
    <property type="entry name" value="Mur-like, catalytic domain"/>
    <property type="match status" value="1"/>
</dbReference>
<accession>A0A1H9E6Y0</accession>
<dbReference type="GO" id="GO:0008841">
    <property type="term" value="F:dihydrofolate synthase activity"/>
    <property type="evidence" value="ECO:0007669"/>
    <property type="project" value="TreeGrafter"/>
</dbReference>
<evidence type="ECO:0000256" key="3">
    <source>
        <dbReference type="ARBA" id="ARBA00013025"/>
    </source>
</evidence>
<dbReference type="PANTHER" id="PTHR11136:SF0">
    <property type="entry name" value="DIHYDROFOLATE SYNTHETASE-RELATED"/>
    <property type="match status" value="1"/>
</dbReference>
<keyword evidence="4 10" id="KW-0436">Ligase</keyword>
<dbReference type="AlphaFoldDB" id="A0A1H9E6Y0"/>
<dbReference type="GO" id="GO:0004326">
    <property type="term" value="F:tetrahydrofolylpolyglutamate synthase activity"/>
    <property type="evidence" value="ECO:0007669"/>
    <property type="project" value="UniProtKB-EC"/>
</dbReference>
<evidence type="ECO:0000256" key="7">
    <source>
        <dbReference type="ARBA" id="ARBA00022840"/>
    </source>
</evidence>
<dbReference type="GO" id="GO:0005524">
    <property type="term" value="F:ATP binding"/>
    <property type="evidence" value="ECO:0007669"/>
    <property type="project" value="UniProtKB-KW"/>
</dbReference>
<dbReference type="SUPFAM" id="SSF53244">
    <property type="entry name" value="MurD-like peptide ligases, peptide-binding domain"/>
    <property type="match status" value="1"/>
</dbReference>
<dbReference type="PIRSF" id="PIRSF001563">
    <property type="entry name" value="Folylpolyglu_synth"/>
    <property type="match status" value="1"/>
</dbReference>
<evidence type="ECO:0000313" key="13">
    <source>
        <dbReference type="Proteomes" id="UP000198833"/>
    </source>
</evidence>
<keyword evidence="8" id="KW-0460">Magnesium</keyword>
<dbReference type="EC" id="6.3.2.17" evidence="3"/>
<protein>
    <recommendedName>
        <fullName evidence="3">tetrahydrofolate synthase</fullName>
        <ecNumber evidence="3">6.3.2.17</ecNumber>
    </recommendedName>
</protein>
<dbReference type="FunFam" id="3.40.1190.10:FF:000011">
    <property type="entry name" value="Folylpolyglutamate synthase/dihydrofolate synthase"/>
    <property type="match status" value="1"/>
</dbReference>
<evidence type="ECO:0000256" key="1">
    <source>
        <dbReference type="ARBA" id="ARBA00001946"/>
    </source>
</evidence>
<dbReference type="InterPro" id="IPR036615">
    <property type="entry name" value="Mur_ligase_C_dom_sf"/>
</dbReference>
<comment type="catalytic activity">
    <reaction evidence="9">
        <text>(6S)-5,6,7,8-tetrahydrofolyl-(gamma-L-Glu)(n) + L-glutamate + ATP = (6S)-5,6,7,8-tetrahydrofolyl-(gamma-L-Glu)(n+1) + ADP + phosphate + H(+)</text>
        <dbReference type="Rhea" id="RHEA:10580"/>
        <dbReference type="Rhea" id="RHEA-COMP:14738"/>
        <dbReference type="Rhea" id="RHEA-COMP:14740"/>
        <dbReference type="ChEBI" id="CHEBI:15378"/>
        <dbReference type="ChEBI" id="CHEBI:29985"/>
        <dbReference type="ChEBI" id="CHEBI:30616"/>
        <dbReference type="ChEBI" id="CHEBI:43474"/>
        <dbReference type="ChEBI" id="CHEBI:141005"/>
        <dbReference type="ChEBI" id="CHEBI:456216"/>
        <dbReference type="EC" id="6.3.2.17"/>
    </reaction>
</comment>
<dbReference type="EMBL" id="FOEN01000006">
    <property type="protein sequence ID" value="SEQ21496.1"/>
    <property type="molecule type" value="Genomic_DNA"/>
</dbReference>
<sequence length="439" mass="49942">MKFQTIEQALAWMNDQHKSAEAISVEKVGHALNYLGNPHQGLPVIHITGTNGKGSTTAFLRDLLQSQGLKVATYTSPHIMKFNERISYNGQNISDEELVEVLNKMVEVNEYMASTPFGRLVFFELYTVMAAYYFAKKQPDVCLIEVGIGGYTDATIHFDGQLAVITTIGLDHADKFGDKIENVAYEKAGIIKDHAQVVTGRIAPDLLQIIKQKVKKEEAVLSAFDHDYQIEKLENVQELGSRFTWANDSYRENFHIQMLGYHQVDNAAVALQAFSLWMDQIQGQNIDWIAASHRLETTQWLARMEKVHQNPLVYIDGAHNTAGLNALRQTMDEYFADYDYTIIYAGLSTKNQAEQLPLLMNFPARDIFLTEFGHEKAMTAQDYQEIEQHELDTFPKLVDWQAYLSDYLGRPAEAKHLLLLTGSLYFVSDVREFIVNQNR</sequence>
<name>A0A1H9E6Y0_9LACT</name>
<evidence type="ECO:0000256" key="6">
    <source>
        <dbReference type="ARBA" id="ARBA00022741"/>
    </source>
</evidence>
<evidence type="ECO:0000256" key="8">
    <source>
        <dbReference type="ARBA" id="ARBA00022842"/>
    </source>
</evidence>
<dbReference type="GO" id="GO:0046872">
    <property type="term" value="F:metal ion binding"/>
    <property type="evidence" value="ECO:0007669"/>
    <property type="project" value="UniProtKB-KW"/>
</dbReference>
<evidence type="ECO:0000256" key="2">
    <source>
        <dbReference type="ARBA" id="ARBA00008276"/>
    </source>
</evidence>
<dbReference type="PANTHER" id="PTHR11136">
    <property type="entry name" value="FOLYLPOLYGLUTAMATE SYNTHASE-RELATED"/>
    <property type="match status" value="1"/>
</dbReference>
<keyword evidence="5" id="KW-0479">Metal-binding</keyword>
<evidence type="ECO:0000256" key="4">
    <source>
        <dbReference type="ARBA" id="ARBA00022598"/>
    </source>
</evidence>
<evidence type="ECO:0000256" key="10">
    <source>
        <dbReference type="PIRNR" id="PIRNR001563"/>
    </source>
</evidence>
<dbReference type="GO" id="GO:0005737">
    <property type="term" value="C:cytoplasm"/>
    <property type="evidence" value="ECO:0007669"/>
    <property type="project" value="TreeGrafter"/>
</dbReference>
<dbReference type="RefSeq" id="WP_092571932.1">
    <property type="nucleotide sequence ID" value="NZ_FOEN01000006.1"/>
</dbReference>
<dbReference type="Proteomes" id="UP000198833">
    <property type="component" value="Unassembled WGS sequence"/>
</dbReference>
<dbReference type="OrthoDB" id="9809356at2"/>
<gene>
    <name evidence="12" type="ORF">SAMN04488558_106119</name>
</gene>
<feature type="domain" description="Mur ligase central" evidence="11">
    <location>
        <begin position="47"/>
        <end position="272"/>
    </location>
</feature>
<dbReference type="STRING" id="89093.SAMN04488558_106119"/>
<keyword evidence="7 10" id="KW-0067">ATP-binding</keyword>
<comment type="cofactor">
    <cofactor evidence="1">
        <name>Mg(2+)</name>
        <dbReference type="ChEBI" id="CHEBI:18420"/>
    </cofactor>
</comment>
<evidence type="ECO:0000313" key="12">
    <source>
        <dbReference type="EMBL" id="SEQ21496.1"/>
    </source>
</evidence>
<dbReference type="InterPro" id="IPR036565">
    <property type="entry name" value="Mur-like_cat_sf"/>
</dbReference>